<organism evidence="3 4">
    <name type="scientific">Candida boidinii</name>
    <name type="common">Yeast</name>
    <dbReference type="NCBI Taxonomy" id="5477"/>
    <lineage>
        <taxon>Eukaryota</taxon>
        <taxon>Fungi</taxon>
        <taxon>Dikarya</taxon>
        <taxon>Ascomycota</taxon>
        <taxon>Saccharomycotina</taxon>
        <taxon>Pichiomycetes</taxon>
        <taxon>Pichiales</taxon>
        <taxon>Pichiaceae</taxon>
        <taxon>Ogataea</taxon>
        <taxon>Ogataea/Candida clade</taxon>
    </lineage>
</organism>
<feature type="compositionally biased region" description="Low complexity" evidence="1">
    <location>
        <begin position="214"/>
        <end position="229"/>
    </location>
</feature>
<evidence type="ECO:0000313" key="3">
    <source>
        <dbReference type="EMBL" id="GME67017.1"/>
    </source>
</evidence>
<dbReference type="Proteomes" id="UP001165120">
    <property type="component" value="Unassembled WGS sequence"/>
</dbReference>
<dbReference type="EMBL" id="BSXN01000083">
    <property type="protein sequence ID" value="GME67017.1"/>
    <property type="molecule type" value="Genomic_DNA"/>
</dbReference>
<accession>A0A9W6STM4</accession>
<evidence type="ECO:0000256" key="2">
    <source>
        <dbReference type="SAM" id="SignalP"/>
    </source>
</evidence>
<proteinExistence type="predicted"/>
<keyword evidence="4" id="KW-1185">Reference proteome</keyword>
<evidence type="ECO:0000256" key="1">
    <source>
        <dbReference type="SAM" id="MobiDB-lite"/>
    </source>
</evidence>
<dbReference type="AlphaFoldDB" id="A0A9W6STM4"/>
<gene>
    <name evidence="3" type="ORF">Cboi02_000045100</name>
</gene>
<sequence length="261" mass="26932">MQLKKFLSLSSVILSISRGAKADEAAFADDVAIFDALLLDIAYKPDQYASYFSENSAALNSFESFTVGGATASDSELTTVMSQIAAFAEALPWSESIKAEASFIVTASIDDDGDYIDTDGFSAIFGTPYYADDYSDFYGSDFPEETGSYDDYYETASFDDYDSVTDSVGVGELTSVVSSISSAFANSGVASPTFNSTSVSTAEDSVSTAEDSAEPTTGSSTSSSAATSSVTSSSTGIAAAVDASLGSVFAIGISGLMALLI</sequence>
<keyword evidence="2" id="KW-0732">Signal</keyword>
<comment type="caution">
    <text evidence="3">The sequence shown here is derived from an EMBL/GenBank/DDBJ whole genome shotgun (WGS) entry which is preliminary data.</text>
</comment>
<name>A0A9W6STM4_CANBO</name>
<protein>
    <submittedName>
        <fullName evidence="3">Unnamed protein product</fullName>
    </submittedName>
</protein>
<feature type="chain" id="PRO_5040749803" evidence="2">
    <location>
        <begin position="23"/>
        <end position="261"/>
    </location>
</feature>
<evidence type="ECO:0000313" key="4">
    <source>
        <dbReference type="Proteomes" id="UP001165120"/>
    </source>
</evidence>
<feature type="signal peptide" evidence="2">
    <location>
        <begin position="1"/>
        <end position="22"/>
    </location>
</feature>
<feature type="region of interest" description="Disordered" evidence="1">
    <location>
        <begin position="205"/>
        <end position="229"/>
    </location>
</feature>
<reference evidence="3" key="1">
    <citation type="submission" date="2023-04" db="EMBL/GenBank/DDBJ databases">
        <title>Candida boidinii NBRC 10035.</title>
        <authorList>
            <person name="Ichikawa N."/>
            <person name="Sato H."/>
            <person name="Tonouchi N."/>
        </authorList>
    </citation>
    <scope>NUCLEOTIDE SEQUENCE</scope>
    <source>
        <strain evidence="3">NBRC 10035</strain>
    </source>
</reference>